<dbReference type="GO" id="GO:0006310">
    <property type="term" value="P:DNA recombination"/>
    <property type="evidence" value="ECO:0007669"/>
    <property type="project" value="UniProtKB-KW"/>
</dbReference>
<organism evidence="4 5">
    <name type="scientific">Piscinibacter sakaiensis</name>
    <name type="common">Ideonella sakaiensis</name>
    <dbReference type="NCBI Taxonomy" id="1547922"/>
    <lineage>
        <taxon>Bacteria</taxon>
        <taxon>Pseudomonadati</taxon>
        <taxon>Pseudomonadota</taxon>
        <taxon>Betaproteobacteria</taxon>
        <taxon>Burkholderiales</taxon>
        <taxon>Sphaerotilaceae</taxon>
        <taxon>Piscinibacter</taxon>
    </lineage>
</organism>
<dbReference type="PANTHER" id="PTHR30349">
    <property type="entry name" value="PHAGE INTEGRASE-RELATED"/>
    <property type="match status" value="1"/>
</dbReference>
<name>A0A0K8P413_PISS1</name>
<dbReference type="Pfam" id="PF00589">
    <property type="entry name" value="Phage_integrase"/>
    <property type="match status" value="1"/>
</dbReference>
<dbReference type="PROSITE" id="PS51898">
    <property type="entry name" value="TYR_RECOMBINASE"/>
    <property type="match status" value="1"/>
</dbReference>
<dbReference type="InterPro" id="IPR011010">
    <property type="entry name" value="DNA_brk_join_enz"/>
</dbReference>
<dbReference type="SUPFAM" id="SSF56349">
    <property type="entry name" value="DNA breaking-rejoining enzymes"/>
    <property type="match status" value="1"/>
</dbReference>
<gene>
    <name evidence="4" type="ORF">ISF6_3186</name>
</gene>
<keyword evidence="2" id="KW-0233">DNA recombination</keyword>
<feature type="domain" description="Tyr recombinase" evidence="3">
    <location>
        <begin position="180"/>
        <end position="366"/>
    </location>
</feature>
<reference evidence="5" key="1">
    <citation type="submission" date="2015-07" db="EMBL/GenBank/DDBJ databases">
        <title>Discovery of a poly(ethylene terephthalate assimilation.</title>
        <authorList>
            <person name="Yoshida S."/>
            <person name="Hiraga K."/>
            <person name="Takehana T."/>
            <person name="Taniguchi I."/>
            <person name="Yamaji H."/>
            <person name="Maeda Y."/>
            <person name="Toyohara K."/>
            <person name="Miyamoto K."/>
            <person name="Kimura Y."/>
            <person name="Oda K."/>
        </authorList>
    </citation>
    <scope>NUCLEOTIDE SEQUENCE [LARGE SCALE GENOMIC DNA]</scope>
    <source>
        <strain evidence="5">NBRC 110686 / TISTR 2288 / 201-F6</strain>
    </source>
</reference>
<dbReference type="Gene3D" id="1.10.443.10">
    <property type="entry name" value="Intergrase catalytic core"/>
    <property type="match status" value="1"/>
</dbReference>
<dbReference type="GO" id="GO:0015074">
    <property type="term" value="P:DNA integration"/>
    <property type="evidence" value="ECO:0007669"/>
    <property type="project" value="UniProtKB-KW"/>
</dbReference>
<dbReference type="STRING" id="1547922.ISF6_3186"/>
<evidence type="ECO:0000256" key="1">
    <source>
        <dbReference type="ARBA" id="ARBA00022908"/>
    </source>
</evidence>
<dbReference type="Proteomes" id="UP000037660">
    <property type="component" value="Unassembled WGS sequence"/>
</dbReference>
<keyword evidence="5" id="KW-1185">Reference proteome</keyword>
<dbReference type="InterPro" id="IPR050090">
    <property type="entry name" value="Tyrosine_recombinase_XerCD"/>
</dbReference>
<evidence type="ECO:0000313" key="4">
    <source>
        <dbReference type="EMBL" id="GAP37331.1"/>
    </source>
</evidence>
<dbReference type="InterPro" id="IPR002104">
    <property type="entry name" value="Integrase_catalytic"/>
</dbReference>
<keyword evidence="1" id="KW-0229">DNA integration</keyword>
<protein>
    <submittedName>
        <fullName evidence="4">Phage integrase</fullName>
    </submittedName>
</protein>
<dbReference type="RefSeq" id="WP_082368441.1">
    <property type="nucleotide sequence ID" value="NZ_BBYR01000045.1"/>
</dbReference>
<evidence type="ECO:0000256" key="2">
    <source>
        <dbReference type="ARBA" id="ARBA00023172"/>
    </source>
</evidence>
<sequence length="383" mass="43804">MRTRTSGVIVAENGERTIDKQYKGHRIFERLGRVSQDDAEAKLRQHQARVDAQQQEDQRGADQLFRVAAGKYLLECQANKVRTVETIADHIVLLNHWVGDLPLRAVCNDSFQAFKLDRLAGRTAGGQPARAVKPATVNRALEVARTVLNRAARVWRTRDGKAWLGSAPLIELLDETVTSRPPRPISWSEQHKLFPHLPGHLERMALFSVNTGARDENVCGLRWEWERHVPDVKRSVFLVPSEEFKTARPYVLVLNDVAWRIVQLQRGKHPDYVFVYRREREVHHDREPKMPYRRIDTMNNTGFQTARREAGLPQVRVHDLRHTYGQRLRAAGVSKEDRAVLMGHVIEDMPEHYATATIARLIELANSVSETADQTTILRVVNG</sequence>
<comment type="caution">
    <text evidence="4">The sequence shown here is derived from an EMBL/GenBank/DDBJ whole genome shotgun (WGS) entry which is preliminary data.</text>
</comment>
<reference evidence="4 5" key="2">
    <citation type="journal article" date="2016" name="Science">
        <title>A bacterium that degrades and assimilates poly(ethylene terephthalate).</title>
        <authorList>
            <person name="Yoshida S."/>
            <person name="Hiraga K."/>
            <person name="Takehana T."/>
            <person name="Taniguchi I."/>
            <person name="Yamaji H."/>
            <person name="Maeda Y."/>
            <person name="Toyohara K."/>
            <person name="Miyamoto K."/>
            <person name="Kimura Y."/>
            <person name="Oda K."/>
        </authorList>
    </citation>
    <scope>NUCLEOTIDE SEQUENCE [LARGE SCALE GENOMIC DNA]</scope>
    <source>
        <strain evidence="5">NBRC 110686 / TISTR 2288 / 201-F6</strain>
    </source>
</reference>
<dbReference type="GO" id="GO:0003677">
    <property type="term" value="F:DNA binding"/>
    <property type="evidence" value="ECO:0007669"/>
    <property type="project" value="InterPro"/>
</dbReference>
<proteinExistence type="predicted"/>
<evidence type="ECO:0000259" key="3">
    <source>
        <dbReference type="PROSITE" id="PS51898"/>
    </source>
</evidence>
<dbReference type="OrthoDB" id="662444at2"/>
<dbReference type="EMBL" id="BBYR01000045">
    <property type="protein sequence ID" value="GAP37331.1"/>
    <property type="molecule type" value="Genomic_DNA"/>
</dbReference>
<dbReference type="InterPro" id="IPR013762">
    <property type="entry name" value="Integrase-like_cat_sf"/>
</dbReference>
<dbReference type="PANTHER" id="PTHR30349:SF64">
    <property type="entry name" value="PROPHAGE INTEGRASE INTD-RELATED"/>
    <property type="match status" value="1"/>
</dbReference>
<evidence type="ECO:0000313" key="5">
    <source>
        <dbReference type="Proteomes" id="UP000037660"/>
    </source>
</evidence>
<dbReference type="AlphaFoldDB" id="A0A0K8P413"/>
<accession>A0A0K8P413</accession>